<dbReference type="InterPro" id="IPR010388">
    <property type="entry name" value="Anaerobic_Co-chelatase"/>
</dbReference>
<keyword evidence="2" id="KW-0170">Cobalt</keyword>
<dbReference type="Proteomes" id="UP000000442">
    <property type="component" value="Chromosome"/>
</dbReference>
<keyword evidence="2" id="KW-0479">Metal-binding</keyword>
<dbReference type="SUPFAM" id="SSF53800">
    <property type="entry name" value="Chelatase"/>
    <property type="match status" value="1"/>
</dbReference>
<sequence>MTIPVVLTAFGTTEKAFSTYARMDAAFRRLIPETPLYWAYSSRMVRDNLKKKGGTNPRSPSQVLEDLRKKGHEWAVVQSLHLAWGHEFERLRETAGNTTIRTSMGLPLLTSFQDYLAVADALAYLIPNTDDEAVVFVGHGTDHPAWAVYPALENVLCHRYGERVFTGVLEGMPKIEETIAKLKRHGFTKVCLIPFLLVAGFHFKKDLTLDDFSWEKRLEQEGIQVRVEPRAMGEIPGIIEIFATHIKEALDVIPR</sequence>
<accession>C0QG56</accession>
<organism evidence="3 4">
    <name type="scientific">Desulforapulum autotrophicum (strain ATCC 43914 / DSM 3382 / VKM B-1955 / HRM2)</name>
    <name type="common">Desulfobacterium autotrophicum</name>
    <dbReference type="NCBI Taxonomy" id="177437"/>
    <lineage>
        <taxon>Bacteria</taxon>
        <taxon>Pseudomonadati</taxon>
        <taxon>Thermodesulfobacteriota</taxon>
        <taxon>Desulfobacteria</taxon>
        <taxon>Desulfobacterales</taxon>
        <taxon>Desulfobacteraceae</taxon>
        <taxon>Desulforapulum</taxon>
    </lineage>
</organism>
<dbReference type="GO" id="GO:0046872">
    <property type="term" value="F:metal ion binding"/>
    <property type="evidence" value="ECO:0007669"/>
    <property type="project" value="UniProtKB-KW"/>
</dbReference>
<keyword evidence="4" id="KW-1185">Reference proteome</keyword>
<reference evidence="3 4" key="1">
    <citation type="journal article" date="2009" name="Environ. Microbiol.">
        <title>Genome sequence of Desulfobacterium autotrophicum HRM2, a marine sulfate reducer oxidizing organic carbon completely to carbon dioxide.</title>
        <authorList>
            <person name="Strittmatter A.W."/>
            <person name="Liesegang H."/>
            <person name="Rabus R."/>
            <person name="Decker I."/>
            <person name="Amann J."/>
            <person name="Andres S."/>
            <person name="Henne A."/>
            <person name="Fricke W.F."/>
            <person name="Martinez-Arias R."/>
            <person name="Bartels D."/>
            <person name="Goesmann A."/>
            <person name="Krause L."/>
            <person name="Puehler A."/>
            <person name="Klenk H.P."/>
            <person name="Richter M."/>
            <person name="Schuler M."/>
            <person name="Gloeckner F.O."/>
            <person name="Meyerdierks A."/>
            <person name="Gottschalk G."/>
            <person name="Amann R."/>
        </authorList>
    </citation>
    <scope>NUCLEOTIDE SEQUENCE [LARGE SCALE GENOMIC DNA]</scope>
    <source>
        <strain evidence="4">ATCC 43914 / DSM 3382 / HRM2</strain>
    </source>
</reference>
<evidence type="ECO:0000256" key="2">
    <source>
        <dbReference type="PIRSR" id="PIRSR033579-3"/>
    </source>
</evidence>
<dbReference type="EC" id="4.99.1.3" evidence="3"/>
<dbReference type="OrthoDB" id="9770331at2"/>
<name>C0QG56_DESAH</name>
<feature type="binding site" evidence="2">
    <location>
        <position position="139"/>
    </location>
    <ligand>
        <name>Co(2+)</name>
        <dbReference type="ChEBI" id="CHEBI:48828"/>
    </ligand>
</feature>
<dbReference type="AlphaFoldDB" id="C0QG56"/>
<dbReference type="CDD" id="cd03413">
    <property type="entry name" value="CbiK_C"/>
    <property type="match status" value="1"/>
</dbReference>
<dbReference type="RefSeq" id="WP_015906349.1">
    <property type="nucleotide sequence ID" value="NC_012108.1"/>
</dbReference>
<keyword evidence="3" id="KW-0456">Lyase</keyword>
<dbReference type="KEGG" id="dat:HRM2_45790"/>
<dbReference type="eggNOG" id="COG4822">
    <property type="taxonomic scope" value="Bacteria"/>
</dbReference>
<dbReference type="GO" id="GO:0016852">
    <property type="term" value="F:sirohydrochlorin cobaltochelatase activity"/>
    <property type="evidence" value="ECO:0007669"/>
    <property type="project" value="UniProtKB-EC"/>
</dbReference>
<dbReference type="EMBL" id="CP001087">
    <property type="protein sequence ID" value="ACN17635.1"/>
    <property type="molecule type" value="Genomic_DNA"/>
</dbReference>
<evidence type="ECO:0000313" key="4">
    <source>
        <dbReference type="Proteomes" id="UP000000442"/>
    </source>
</evidence>
<dbReference type="HOGENOM" id="CLU_036584_1_1_7"/>
<evidence type="ECO:0000313" key="3">
    <source>
        <dbReference type="EMBL" id="ACN17635.1"/>
    </source>
</evidence>
<dbReference type="Gene3D" id="3.40.50.1400">
    <property type="match status" value="2"/>
</dbReference>
<proteinExistence type="predicted"/>
<protein>
    <submittedName>
        <fullName evidence="3">CbiK3</fullName>
        <ecNumber evidence="3">4.99.1.3</ecNumber>
    </submittedName>
</protein>
<gene>
    <name evidence="3" type="primary">cbiK3</name>
    <name evidence="3" type="ordered locus">HRM2_45790</name>
</gene>
<dbReference type="GO" id="GO:0019251">
    <property type="term" value="P:anaerobic cobalamin biosynthetic process"/>
    <property type="evidence" value="ECO:0007669"/>
    <property type="project" value="InterPro"/>
</dbReference>
<dbReference type="Pfam" id="PF06180">
    <property type="entry name" value="CbiK"/>
    <property type="match status" value="1"/>
</dbReference>
<feature type="binding site" evidence="2">
    <location>
        <position position="170"/>
    </location>
    <ligand>
        <name>Co(2+)</name>
        <dbReference type="ChEBI" id="CHEBI:48828"/>
    </ligand>
</feature>
<feature type="binding site" evidence="2">
    <location>
        <position position="202"/>
    </location>
    <ligand>
        <name>Co(2+)</name>
        <dbReference type="ChEBI" id="CHEBI:48828"/>
    </ligand>
</feature>
<dbReference type="PIRSF" id="PIRSF033579">
    <property type="entry name" value="Anaer_Co_chel"/>
    <property type="match status" value="1"/>
</dbReference>
<dbReference type="STRING" id="177437.HRM2_45790"/>
<evidence type="ECO:0000256" key="1">
    <source>
        <dbReference type="PIRSR" id="PIRSR033579-1"/>
    </source>
</evidence>
<feature type="active site" description="Proton acceptor" evidence="1">
    <location>
        <position position="139"/>
    </location>
</feature>